<gene>
    <name evidence="1" type="ORF">NDU88_006237</name>
</gene>
<keyword evidence="2" id="KW-1185">Reference proteome</keyword>
<dbReference type="AlphaFoldDB" id="A0AAV7LQ54"/>
<sequence length="66" mass="7668">MTDHDMLFWDLRQRPLENLVFPSAVKSRENDVDEGIYTLGRNGVSLDIGCYRNRLMGLVVVMCFFL</sequence>
<proteinExistence type="predicted"/>
<accession>A0AAV7LQ54</accession>
<evidence type="ECO:0000313" key="2">
    <source>
        <dbReference type="Proteomes" id="UP001066276"/>
    </source>
</evidence>
<dbReference type="Proteomes" id="UP001066276">
    <property type="component" value="Chromosome 11"/>
</dbReference>
<dbReference type="EMBL" id="JANPWB010000015">
    <property type="protein sequence ID" value="KAJ1093128.1"/>
    <property type="molecule type" value="Genomic_DNA"/>
</dbReference>
<reference evidence="1" key="1">
    <citation type="journal article" date="2022" name="bioRxiv">
        <title>Sequencing and chromosome-scale assembly of the giantPleurodeles waltlgenome.</title>
        <authorList>
            <person name="Brown T."/>
            <person name="Elewa A."/>
            <person name="Iarovenko S."/>
            <person name="Subramanian E."/>
            <person name="Araus A.J."/>
            <person name="Petzold A."/>
            <person name="Susuki M."/>
            <person name="Suzuki K.-i.T."/>
            <person name="Hayashi T."/>
            <person name="Toyoda A."/>
            <person name="Oliveira C."/>
            <person name="Osipova E."/>
            <person name="Leigh N.D."/>
            <person name="Simon A."/>
            <person name="Yun M.H."/>
        </authorList>
    </citation>
    <scope>NUCLEOTIDE SEQUENCE</scope>
    <source>
        <strain evidence="1">20211129_DDA</strain>
        <tissue evidence="1">Liver</tissue>
    </source>
</reference>
<protein>
    <submittedName>
        <fullName evidence="1">Uncharacterized protein</fullName>
    </submittedName>
</protein>
<comment type="caution">
    <text evidence="1">The sequence shown here is derived from an EMBL/GenBank/DDBJ whole genome shotgun (WGS) entry which is preliminary data.</text>
</comment>
<name>A0AAV7LQ54_PLEWA</name>
<evidence type="ECO:0000313" key="1">
    <source>
        <dbReference type="EMBL" id="KAJ1093128.1"/>
    </source>
</evidence>
<organism evidence="1 2">
    <name type="scientific">Pleurodeles waltl</name>
    <name type="common">Iberian ribbed newt</name>
    <dbReference type="NCBI Taxonomy" id="8319"/>
    <lineage>
        <taxon>Eukaryota</taxon>
        <taxon>Metazoa</taxon>
        <taxon>Chordata</taxon>
        <taxon>Craniata</taxon>
        <taxon>Vertebrata</taxon>
        <taxon>Euteleostomi</taxon>
        <taxon>Amphibia</taxon>
        <taxon>Batrachia</taxon>
        <taxon>Caudata</taxon>
        <taxon>Salamandroidea</taxon>
        <taxon>Salamandridae</taxon>
        <taxon>Pleurodelinae</taxon>
        <taxon>Pleurodeles</taxon>
    </lineage>
</organism>